<gene>
    <name evidence="1" type="ORF">SAMN04488087_2434</name>
</gene>
<organism evidence="1 2">
    <name type="scientific">Rhodothermus profundi</name>
    <dbReference type="NCBI Taxonomy" id="633813"/>
    <lineage>
        <taxon>Bacteria</taxon>
        <taxon>Pseudomonadati</taxon>
        <taxon>Rhodothermota</taxon>
        <taxon>Rhodothermia</taxon>
        <taxon>Rhodothermales</taxon>
        <taxon>Rhodothermaceae</taxon>
        <taxon>Rhodothermus</taxon>
    </lineage>
</organism>
<dbReference type="Proteomes" id="UP000185812">
    <property type="component" value="Unassembled WGS sequence"/>
</dbReference>
<keyword evidence="2" id="KW-1185">Reference proteome</keyword>
<evidence type="ECO:0000313" key="2">
    <source>
        <dbReference type="Proteomes" id="UP000185812"/>
    </source>
</evidence>
<name>A0A1M6WUM4_9BACT</name>
<sequence length="110" mass="12493">MAAGRGPDAAAGSPEVQISCYPRPQRNYWPYTDDLLLDDQRRVWLRLQQGPEVTDQAVYLVVSKKDQRQIVLEGSVNLEVVQQGQAWGIRNDPDGLQEVVRYRLPFDGQP</sequence>
<protein>
    <submittedName>
        <fullName evidence="1">Uncharacterized protein</fullName>
    </submittedName>
</protein>
<reference evidence="2" key="1">
    <citation type="submission" date="2016-11" db="EMBL/GenBank/DDBJ databases">
        <authorList>
            <person name="Varghese N."/>
            <person name="Submissions S."/>
        </authorList>
    </citation>
    <scope>NUCLEOTIDE SEQUENCE [LARGE SCALE GENOMIC DNA]</scope>
    <source>
        <strain evidence="2">DSM 22212</strain>
    </source>
</reference>
<dbReference type="EMBL" id="FRAU01000009">
    <property type="protein sequence ID" value="SHK97245.1"/>
    <property type="molecule type" value="Genomic_DNA"/>
</dbReference>
<dbReference type="AlphaFoldDB" id="A0A1M6WUM4"/>
<proteinExistence type="predicted"/>
<accession>A0A1M6WUM4</accession>
<evidence type="ECO:0000313" key="1">
    <source>
        <dbReference type="EMBL" id="SHK97245.1"/>
    </source>
</evidence>